<accession>A0A0M3I6G7</accession>
<organism evidence="1 2">
    <name type="scientific">Ascaris lumbricoides</name>
    <name type="common">Giant roundworm</name>
    <dbReference type="NCBI Taxonomy" id="6252"/>
    <lineage>
        <taxon>Eukaryota</taxon>
        <taxon>Metazoa</taxon>
        <taxon>Ecdysozoa</taxon>
        <taxon>Nematoda</taxon>
        <taxon>Chromadorea</taxon>
        <taxon>Rhabditida</taxon>
        <taxon>Spirurina</taxon>
        <taxon>Ascaridomorpha</taxon>
        <taxon>Ascaridoidea</taxon>
        <taxon>Ascarididae</taxon>
        <taxon>Ascaris</taxon>
    </lineage>
</organism>
<sequence>MMTCRAQQLAFLPGPSSSLRSVLCRSLASQTNNASERPQMFQLDHIRARLEFTVSLPLVYQSTDKNTEKNCYICYQDQKRTRQIRNRRFTPSWNFHLGLQQYMAHLGAISVTCQFLFPHIEMEIQLEPKKSSCSPVLTSSFPPLFPSPPHLEIVPCLCPFRRYLLFAQERTPLNQLSVVVTLPQYPVETILCTLYFQRSAAVYGPSRRDQRDVPIPFPSYRNGGPSCVLCVFRGLQQYMAHLGAISVTCQFLFPHIEMEIKGACYGSDRRGDLIAGTKYSTDSGGWYSAFEVACEARITPEGADQSDALQI</sequence>
<dbReference type="WBParaSite" id="ALUE_0001264201-mRNA-1">
    <property type="protein sequence ID" value="ALUE_0001264201-mRNA-1"/>
    <property type="gene ID" value="ALUE_0001264201"/>
</dbReference>
<dbReference type="AlphaFoldDB" id="A0A0M3I6G7"/>
<evidence type="ECO:0000313" key="2">
    <source>
        <dbReference type="WBParaSite" id="ALUE_0001264201-mRNA-1"/>
    </source>
</evidence>
<evidence type="ECO:0000313" key="1">
    <source>
        <dbReference type="Proteomes" id="UP000036681"/>
    </source>
</evidence>
<keyword evidence="1" id="KW-1185">Reference proteome</keyword>
<reference evidence="2" key="1">
    <citation type="submission" date="2017-02" db="UniProtKB">
        <authorList>
            <consortium name="WormBaseParasite"/>
        </authorList>
    </citation>
    <scope>IDENTIFICATION</scope>
</reference>
<name>A0A0M3I6G7_ASCLU</name>
<dbReference type="Proteomes" id="UP000036681">
    <property type="component" value="Unplaced"/>
</dbReference>
<protein>
    <submittedName>
        <fullName evidence="2">C2 domain-containing protein</fullName>
    </submittedName>
</protein>
<proteinExistence type="predicted"/>